<evidence type="ECO:0000313" key="5">
    <source>
        <dbReference type="EMBL" id="MDC7676049.1"/>
    </source>
</evidence>
<keyword evidence="4" id="KW-0028">Amino-acid biosynthesis</keyword>
<keyword evidence="2 4" id="KW-0808">Transferase</keyword>
<dbReference type="NCBIfam" id="TIGR00707">
    <property type="entry name" value="argD"/>
    <property type="match status" value="1"/>
</dbReference>
<feature type="binding site" evidence="4">
    <location>
        <position position="134"/>
    </location>
    <ligand>
        <name>N(2)-acetyl-L-ornithine</name>
        <dbReference type="ChEBI" id="CHEBI:57805"/>
    </ligand>
</feature>
<dbReference type="EC" id="2.6.1.11" evidence="4"/>
<dbReference type="EMBL" id="JAQQKV010000001">
    <property type="protein sequence ID" value="MDC7676049.1"/>
    <property type="molecule type" value="Genomic_DNA"/>
</dbReference>
<dbReference type="CDD" id="cd00610">
    <property type="entry name" value="OAT_like"/>
    <property type="match status" value="1"/>
</dbReference>
<evidence type="ECO:0000256" key="1">
    <source>
        <dbReference type="ARBA" id="ARBA00022576"/>
    </source>
</evidence>
<dbReference type="Pfam" id="PF00202">
    <property type="entry name" value="Aminotran_3"/>
    <property type="match status" value="1"/>
</dbReference>
<dbReference type="PANTHER" id="PTHR11986:SF113">
    <property type="entry name" value="SUCCINYLORNITHINE TRANSAMINASE"/>
    <property type="match status" value="1"/>
</dbReference>
<dbReference type="PIRSF" id="PIRSF000521">
    <property type="entry name" value="Transaminase_4ab_Lys_Orn"/>
    <property type="match status" value="1"/>
</dbReference>
<feature type="binding site" evidence="4">
    <location>
        <position position="274"/>
    </location>
    <ligand>
        <name>N(2)-acetyl-L-ornithine</name>
        <dbReference type="ChEBI" id="CHEBI:57805"/>
    </ligand>
</feature>
<comment type="miscellaneous">
    <text evidence="4">May also have succinyldiaminopimelate aminotransferase activity, thus carrying out the corresponding step in lysine biosynthesis.</text>
</comment>
<dbReference type="HAMAP" id="MF_01107">
    <property type="entry name" value="ArgD_aminotrans_3"/>
    <property type="match status" value="1"/>
</dbReference>
<gene>
    <name evidence="4" type="primary">argD</name>
    <name evidence="5" type="ORF">PQU98_07905</name>
</gene>
<comment type="caution">
    <text evidence="5">The sequence shown here is derived from an EMBL/GenBank/DDBJ whole genome shotgun (WGS) entry which is preliminary data.</text>
</comment>
<accession>A0ABT5HIH7</accession>
<keyword evidence="1 4" id="KW-0032">Aminotransferase</keyword>
<sequence>MSQTDHLFSVYNRAPIEVERGEGVSLYTKDGRRFLDFVQGIATNGLGHANPILIDAVTKQAQKLWHVSNIFRIPDQEVLAERLCADSFADQVFFTNSGTEAIECALKLARKYHAAKGNPERIDVITFHGAFHGRTYAAVNAGGNDAYLTGFGPKLPGYVHLSVDDHEAIKAAAEAPTAAAILVEPVQGEGGARALTETELKNLRQLCDDNGLLLMFDEIQCGMGRTGKLWAYQWSSVEPDVLTTAKALGGGFPIGACLATSEAASGMVVGAHGSTFGGNPLAMAVGLAAYNELSKPETLEHVNEVSNYLRQQLQGLIASYGDVALEVRGKGLLVGIKVKPVNREVMALARDVGILIAGGSDNCVRLLPPLNVTLDEAREAIGLLEKTFIAAREKAKETA</sequence>
<dbReference type="Gene3D" id="3.40.640.10">
    <property type="entry name" value="Type I PLP-dependent aspartate aminotransferase-like (Major domain)"/>
    <property type="match status" value="1"/>
</dbReference>
<dbReference type="SUPFAM" id="SSF53383">
    <property type="entry name" value="PLP-dependent transferases"/>
    <property type="match status" value="1"/>
</dbReference>
<dbReference type="Proteomes" id="UP001218579">
    <property type="component" value="Unassembled WGS sequence"/>
</dbReference>
<dbReference type="NCBIfam" id="NF002325">
    <property type="entry name" value="PRK01278.1"/>
    <property type="match status" value="1"/>
</dbReference>
<dbReference type="RefSeq" id="WP_272744355.1">
    <property type="nucleotide sequence ID" value="NZ_JAQQKV010000001.1"/>
</dbReference>
<evidence type="ECO:0000256" key="4">
    <source>
        <dbReference type="HAMAP-Rule" id="MF_01107"/>
    </source>
</evidence>
<feature type="binding site" evidence="4">
    <location>
        <position position="275"/>
    </location>
    <ligand>
        <name>pyridoxal 5'-phosphate</name>
        <dbReference type="ChEBI" id="CHEBI:597326"/>
    </ligand>
</feature>
<keyword evidence="4" id="KW-0055">Arginine biosynthesis</keyword>
<comment type="similarity">
    <text evidence="4">Belongs to the class-III pyridoxal-phosphate-dependent aminotransferase family. ArgD subfamily.</text>
</comment>
<evidence type="ECO:0000256" key="2">
    <source>
        <dbReference type="ARBA" id="ARBA00022679"/>
    </source>
</evidence>
<dbReference type="Gene3D" id="3.90.1150.10">
    <property type="entry name" value="Aspartate Aminotransferase, domain 1"/>
    <property type="match status" value="1"/>
</dbReference>
<dbReference type="InterPro" id="IPR015424">
    <property type="entry name" value="PyrdxlP-dep_Trfase"/>
</dbReference>
<feature type="modified residue" description="N6-(pyridoxal phosphate)lysine" evidence="4">
    <location>
        <position position="246"/>
    </location>
</feature>
<dbReference type="InterPro" id="IPR049704">
    <property type="entry name" value="Aminotrans_3_PPA_site"/>
</dbReference>
<dbReference type="PROSITE" id="PS00600">
    <property type="entry name" value="AA_TRANSFER_CLASS_3"/>
    <property type="match status" value="1"/>
</dbReference>
<comment type="cofactor">
    <cofactor evidence="4">
        <name>pyridoxal 5'-phosphate</name>
        <dbReference type="ChEBI" id="CHEBI:597326"/>
    </cofactor>
    <text evidence="4">Binds 1 pyridoxal phosphate per subunit.</text>
</comment>
<protein>
    <recommendedName>
        <fullName evidence="4">Acetylornithine aminotransferase</fullName>
        <shortName evidence="4">ACOAT</shortName>
        <ecNumber evidence="4">2.6.1.11</ecNumber>
    </recommendedName>
</protein>
<evidence type="ECO:0000313" key="6">
    <source>
        <dbReference type="Proteomes" id="UP001218579"/>
    </source>
</evidence>
<evidence type="ECO:0000256" key="3">
    <source>
        <dbReference type="ARBA" id="ARBA00022898"/>
    </source>
</evidence>
<keyword evidence="3 4" id="KW-0663">Pyridoxal phosphate</keyword>
<keyword evidence="6" id="KW-1185">Reference proteome</keyword>
<feature type="binding site" evidence="4">
    <location>
        <position position="131"/>
    </location>
    <ligand>
        <name>pyridoxal 5'-phosphate</name>
        <dbReference type="ChEBI" id="CHEBI:597326"/>
    </ligand>
</feature>
<organism evidence="5 6">
    <name type="scientific">Asticcacaulis machinosus</name>
    <dbReference type="NCBI Taxonomy" id="2984211"/>
    <lineage>
        <taxon>Bacteria</taxon>
        <taxon>Pseudomonadati</taxon>
        <taxon>Pseudomonadota</taxon>
        <taxon>Alphaproteobacteria</taxon>
        <taxon>Caulobacterales</taxon>
        <taxon>Caulobacteraceae</taxon>
        <taxon>Asticcacaulis</taxon>
    </lineage>
</organism>
<dbReference type="GO" id="GO:0008483">
    <property type="term" value="F:transaminase activity"/>
    <property type="evidence" value="ECO:0007669"/>
    <property type="project" value="UniProtKB-KW"/>
</dbReference>
<comment type="catalytic activity">
    <reaction evidence="4">
        <text>N(2)-acetyl-L-ornithine + 2-oxoglutarate = N-acetyl-L-glutamate 5-semialdehyde + L-glutamate</text>
        <dbReference type="Rhea" id="RHEA:18049"/>
        <dbReference type="ChEBI" id="CHEBI:16810"/>
        <dbReference type="ChEBI" id="CHEBI:29123"/>
        <dbReference type="ChEBI" id="CHEBI:29985"/>
        <dbReference type="ChEBI" id="CHEBI:57805"/>
        <dbReference type="EC" id="2.6.1.11"/>
    </reaction>
</comment>
<dbReference type="InterPro" id="IPR015421">
    <property type="entry name" value="PyrdxlP-dep_Trfase_major"/>
</dbReference>
<comment type="pathway">
    <text evidence="4">Amino-acid biosynthesis; L-arginine biosynthesis; N(2)-acetyl-L-ornithine from L-glutamate: step 4/4.</text>
</comment>
<comment type="subunit">
    <text evidence="4">Homodimer.</text>
</comment>
<dbReference type="InterPro" id="IPR050103">
    <property type="entry name" value="Class-III_PLP-dep_AT"/>
</dbReference>
<feature type="binding site" evidence="4">
    <location>
        <begin position="217"/>
        <end position="220"/>
    </location>
    <ligand>
        <name>pyridoxal 5'-phosphate</name>
        <dbReference type="ChEBI" id="CHEBI:597326"/>
    </ligand>
</feature>
<dbReference type="InterPro" id="IPR004636">
    <property type="entry name" value="AcOrn/SuccOrn_fam"/>
</dbReference>
<dbReference type="PANTHER" id="PTHR11986">
    <property type="entry name" value="AMINOTRANSFERASE CLASS III"/>
    <property type="match status" value="1"/>
</dbReference>
<proteinExistence type="inferred from homology"/>
<keyword evidence="4" id="KW-0963">Cytoplasm</keyword>
<dbReference type="InterPro" id="IPR005814">
    <property type="entry name" value="Aminotrans_3"/>
</dbReference>
<feature type="binding site" evidence="4">
    <location>
        <begin position="98"/>
        <end position="99"/>
    </location>
    <ligand>
        <name>pyridoxal 5'-phosphate</name>
        <dbReference type="ChEBI" id="CHEBI:597326"/>
    </ligand>
</feature>
<reference evidence="5 6" key="1">
    <citation type="submission" date="2023-01" db="EMBL/GenBank/DDBJ databases">
        <title>Novel species of the genus Asticcacaulis isolated from rivers.</title>
        <authorList>
            <person name="Lu H."/>
        </authorList>
    </citation>
    <scope>NUCLEOTIDE SEQUENCE [LARGE SCALE GENOMIC DNA]</scope>
    <source>
        <strain evidence="5 6">LKC15W</strain>
    </source>
</reference>
<comment type="subcellular location">
    <subcellularLocation>
        <location evidence="4">Cytoplasm</location>
    </subcellularLocation>
</comment>
<name>A0ABT5HIH7_9CAUL</name>
<dbReference type="InterPro" id="IPR015422">
    <property type="entry name" value="PyrdxlP-dep_Trfase_small"/>
</dbReference>